<dbReference type="AlphaFoldDB" id="A0AAW9HV22"/>
<sequence>MDSGTYEWRSLWITEVVENLVVDRGLANNQVWRGSLRRIAG</sequence>
<dbReference type="Proteomes" id="UP001281731">
    <property type="component" value="Unassembled WGS sequence"/>
</dbReference>
<dbReference type="EMBL" id="JAWNGA010000020">
    <property type="protein sequence ID" value="MDY5133787.1"/>
    <property type="molecule type" value="Genomic_DNA"/>
</dbReference>
<protein>
    <submittedName>
        <fullName evidence="2">Uncharacterized protein</fullName>
    </submittedName>
</protein>
<evidence type="ECO:0000313" key="2">
    <source>
        <dbReference type="EMBL" id="MDY5155608.1"/>
    </source>
</evidence>
<comment type="caution">
    <text evidence="2">The sequence shown here is derived from an EMBL/GenBank/DDBJ whole genome shotgun (WGS) entry which is preliminary data.</text>
</comment>
<evidence type="ECO:0000313" key="1">
    <source>
        <dbReference type="EMBL" id="MDY5133787.1"/>
    </source>
</evidence>
<gene>
    <name evidence="2" type="ORF">R6G80_07740</name>
    <name evidence="1" type="ORF">R6G86_08595</name>
</gene>
<evidence type="ECO:0000313" key="4">
    <source>
        <dbReference type="Proteomes" id="UP001281731"/>
    </source>
</evidence>
<accession>A0AAW9HV22</accession>
<keyword evidence="3" id="KW-1185">Reference proteome</keyword>
<dbReference type="Proteomes" id="UP001275049">
    <property type="component" value="Unassembled WGS sequence"/>
</dbReference>
<organism evidence="2 4">
    <name type="scientific">Actinotignum urinale</name>
    <dbReference type="NCBI Taxonomy" id="190146"/>
    <lineage>
        <taxon>Bacteria</taxon>
        <taxon>Bacillati</taxon>
        <taxon>Actinomycetota</taxon>
        <taxon>Actinomycetes</taxon>
        <taxon>Actinomycetales</taxon>
        <taxon>Actinomycetaceae</taxon>
        <taxon>Actinotignum</taxon>
    </lineage>
</organism>
<reference evidence="2 3" key="1">
    <citation type="submission" date="2023-10" db="EMBL/GenBank/DDBJ databases">
        <title>Whole Genome based description of the genera Actinobaculum and Actinotignum reveals a complex phylogenetic relationship within the species included in the genus Actinotignum.</title>
        <authorList>
            <person name="Jensen C.S."/>
            <person name="Dargis R."/>
            <person name="Kemp M."/>
            <person name="Christensen J.J."/>
        </authorList>
    </citation>
    <scope>NUCLEOTIDE SEQUENCE</scope>
    <source>
        <strain evidence="2">SLA_B511</strain>
        <strain evidence="1 3">SLA_B974</strain>
    </source>
</reference>
<evidence type="ECO:0000313" key="3">
    <source>
        <dbReference type="Proteomes" id="UP001275049"/>
    </source>
</evidence>
<proteinExistence type="predicted"/>
<name>A0AAW9HV22_9ACTO</name>
<dbReference type="EMBL" id="JAWNGC010000014">
    <property type="protein sequence ID" value="MDY5155608.1"/>
    <property type="molecule type" value="Genomic_DNA"/>
</dbReference>
<dbReference type="RefSeq" id="WP_306718310.1">
    <property type="nucleotide sequence ID" value="NZ_CAMYCL010000005.1"/>
</dbReference>